<dbReference type="OrthoDB" id="1373438at2"/>
<dbReference type="AlphaFoldDB" id="A0A1I1K3T3"/>
<name>A0A1I1K3T3_9FLAO</name>
<sequence length="97" mass="11952">MKKILYVITILLSQTIFSQDFEYLKKVDTIYIKFKGCKNEKKYSIQTRVQPTNFDERAYNFLVKDKGYLYFQHQKYKNWYKKEENIVSEVRNVNRLF</sequence>
<protein>
    <submittedName>
        <fullName evidence="1">Uncharacterized protein</fullName>
    </submittedName>
</protein>
<gene>
    <name evidence="1" type="ORF">SAMN05216297_101227</name>
</gene>
<keyword evidence="2" id="KW-1185">Reference proteome</keyword>
<dbReference type="EMBL" id="FOMH01000001">
    <property type="protein sequence ID" value="SFC55161.1"/>
    <property type="molecule type" value="Genomic_DNA"/>
</dbReference>
<dbReference type="STRING" id="739143.SAMN05216297_101227"/>
<evidence type="ECO:0000313" key="1">
    <source>
        <dbReference type="EMBL" id="SFC55161.1"/>
    </source>
</evidence>
<dbReference type="Proteomes" id="UP000199672">
    <property type="component" value="Unassembled WGS sequence"/>
</dbReference>
<proteinExistence type="predicted"/>
<dbReference type="RefSeq" id="WP_091490122.1">
    <property type="nucleotide sequence ID" value="NZ_FOMH01000001.1"/>
</dbReference>
<evidence type="ECO:0000313" key="2">
    <source>
        <dbReference type="Proteomes" id="UP000199672"/>
    </source>
</evidence>
<organism evidence="1 2">
    <name type="scientific">Flavobacterium phragmitis</name>
    <dbReference type="NCBI Taxonomy" id="739143"/>
    <lineage>
        <taxon>Bacteria</taxon>
        <taxon>Pseudomonadati</taxon>
        <taxon>Bacteroidota</taxon>
        <taxon>Flavobacteriia</taxon>
        <taxon>Flavobacteriales</taxon>
        <taxon>Flavobacteriaceae</taxon>
        <taxon>Flavobacterium</taxon>
    </lineage>
</organism>
<reference evidence="2" key="1">
    <citation type="submission" date="2016-10" db="EMBL/GenBank/DDBJ databases">
        <authorList>
            <person name="Varghese N."/>
            <person name="Submissions S."/>
        </authorList>
    </citation>
    <scope>NUCLEOTIDE SEQUENCE [LARGE SCALE GENOMIC DNA]</scope>
    <source>
        <strain evidence="2">CGMCC 1.10370</strain>
    </source>
</reference>
<accession>A0A1I1K3T3</accession>